<proteinExistence type="predicted"/>
<dbReference type="PANTHER" id="PTHR38847:SF1">
    <property type="entry name" value="PSEUDOURIDINE SYNTHASE RSUA_RLUA-LIKE DOMAIN-CONTAINING PROTEIN"/>
    <property type="match status" value="1"/>
</dbReference>
<dbReference type="PANTHER" id="PTHR38847">
    <property type="match status" value="1"/>
</dbReference>
<keyword evidence="2" id="KW-0812">Transmembrane</keyword>
<keyword evidence="2" id="KW-1133">Transmembrane helix</keyword>
<dbReference type="InterPro" id="IPR025649">
    <property type="entry name" value="DUF4360"/>
</dbReference>
<dbReference type="AlphaFoldDB" id="A0AAI8YPL1"/>
<keyword evidence="2" id="KW-0472">Membrane</keyword>
<evidence type="ECO:0000256" key="1">
    <source>
        <dbReference type="SAM" id="MobiDB-lite"/>
    </source>
</evidence>
<feature type="region of interest" description="Disordered" evidence="1">
    <location>
        <begin position="213"/>
        <end position="257"/>
    </location>
</feature>
<comment type="caution">
    <text evidence="4">The sequence shown here is derived from an EMBL/GenBank/DDBJ whole genome shotgun (WGS) entry which is preliminary data.</text>
</comment>
<name>A0AAI8YPL1_9PEZI</name>
<feature type="transmembrane region" description="Helical" evidence="2">
    <location>
        <begin position="299"/>
        <end position="319"/>
    </location>
</feature>
<feature type="signal peptide" evidence="3">
    <location>
        <begin position="1"/>
        <end position="25"/>
    </location>
</feature>
<keyword evidence="5" id="KW-1185">Reference proteome</keyword>
<reference evidence="4" key="1">
    <citation type="submission" date="2023-10" db="EMBL/GenBank/DDBJ databases">
        <authorList>
            <person name="Hackl T."/>
        </authorList>
    </citation>
    <scope>NUCLEOTIDE SEQUENCE</scope>
</reference>
<feature type="compositionally biased region" description="Low complexity" evidence="1">
    <location>
        <begin position="231"/>
        <end position="244"/>
    </location>
</feature>
<evidence type="ECO:0000256" key="3">
    <source>
        <dbReference type="SAM" id="SignalP"/>
    </source>
</evidence>
<dbReference type="Pfam" id="PF14273">
    <property type="entry name" value="DUF4360"/>
    <property type="match status" value="1"/>
</dbReference>
<evidence type="ECO:0000313" key="4">
    <source>
        <dbReference type="EMBL" id="CAJ2512350.1"/>
    </source>
</evidence>
<dbReference type="EMBL" id="CAUWAG010000019">
    <property type="protein sequence ID" value="CAJ2512350.1"/>
    <property type="molecule type" value="Genomic_DNA"/>
</dbReference>
<sequence>MHTPTSKALFRPLFTTLLLPSTALAVSLTTLSPRDTPAALPRVASISYSGNGCPSSAPEVDKLGSWSDLAFQMNAFDAQIPGGTTSSTNCEVHVQAIGCSAGWQVGVKDVYVKGHLVLDPGAELDYYVTSFWSEDAGADVTVSGSVPNTGMTRLDEDVTAHTSIPEDQVVWSQCSGTDGALGLLNVNFRVALLADGDQYGYFGKDADTTATESYGSRSLLRHNLPPDRRPSPSSNATPSPSAACSGGGSTDPPPSTLPPAQFSLGRFGIPLNAAAVLYSIWAFLWSFWPQAYPATASGYKWASPIFGVTLAGSLVYFVVRTRHTYVGPVTEVEGRKLHAR</sequence>
<gene>
    <name evidence="4" type="ORF">KHLLAP_LOCUS12818</name>
</gene>
<evidence type="ECO:0000313" key="5">
    <source>
        <dbReference type="Proteomes" id="UP001295740"/>
    </source>
</evidence>
<dbReference type="Proteomes" id="UP001295740">
    <property type="component" value="Unassembled WGS sequence"/>
</dbReference>
<accession>A0AAI8YPL1</accession>
<protein>
    <submittedName>
        <fullName evidence="4">Uu.00g053650.m01.CDS01</fullName>
    </submittedName>
</protein>
<evidence type="ECO:0000256" key="2">
    <source>
        <dbReference type="SAM" id="Phobius"/>
    </source>
</evidence>
<feature type="transmembrane region" description="Helical" evidence="2">
    <location>
        <begin position="267"/>
        <end position="287"/>
    </location>
</feature>
<keyword evidence="3" id="KW-0732">Signal</keyword>
<feature type="chain" id="PRO_5042611414" evidence="3">
    <location>
        <begin position="26"/>
        <end position="340"/>
    </location>
</feature>
<organism evidence="4 5">
    <name type="scientific">Anthostomella pinea</name>
    <dbReference type="NCBI Taxonomy" id="933095"/>
    <lineage>
        <taxon>Eukaryota</taxon>
        <taxon>Fungi</taxon>
        <taxon>Dikarya</taxon>
        <taxon>Ascomycota</taxon>
        <taxon>Pezizomycotina</taxon>
        <taxon>Sordariomycetes</taxon>
        <taxon>Xylariomycetidae</taxon>
        <taxon>Xylariales</taxon>
        <taxon>Xylariaceae</taxon>
        <taxon>Anthostomella</taxon>
    </lineage>
</organism>